<feature type="region of interest" description="Disordered" evidence="1">
    <location>
        <begin position="47"/>
        <end position="66"/>
    </location>
</feature>
<feature type="compositionally biased region" description="Basic and acidic residues" evidence="1">
    <location>
        <begin position="55"/>
        <end position="66"/>
    </location>
</feature>
<name>A0A1L7XVR9_9HELO</name>
<dbReference type="SUPFAM" id="SSF55797">
    <property type="entry name" value="PR-1-like"/>
    <property type="match status" value="1"/>
</dbReference>
<dbReference type="AlphaFoldDB" id="A0A1L7XVR9"/>
<dbReference type="InterPro" id="IPR014044">
    <property type="entry name" value="CAP_dom"/>
</dbReference>
<evidence type="ECO:0000313" key="3">
    <source>
        <dbReference type="EMBL" id="CZR69107.1"/>
    </source>
</evidence>
<evidence type="ECO:0000313" key="4">
    <source>
        <dbReference type="Proteomes" id="UP000184330"/>
    </source>
</evidence>
<protein>
    <recommendedName>
        <fullName evidence="2">SCP domain-containing protein</fullName>
    </recommendedName>
</protein>
<keyword evidence="4" id="KW-1185">Reference proteome</keyword>
<dbReference type="InterPro" id="IPR001283">
    <property type="entry name" value="CRISP-related"/>
</dbReference>
<dbReference type="PANTHER" id="PTHR10334">
    <property type="entry name" value="CYSTEINE-RICH SECRETORY PROTEIN-RELATED"/>
    <property type="match status" value="1"/>
</dbReference>
<sequence length="163" mass="18084">MPLDKDTEEALHLHNEARAEIREDPRPPLAWSKTLTSDATAYAKKLASRNSGLKHSSESERTRNGEVCGEDLRMGYKGEKIGVTGRDSLWAHYTEIIWPQVTKIGIGVAKSRSGAMYIIVARYDSVQIVCKTPYNERKGNIFKDIPVEVGAGDSSRVRAADSH</sequence>
<dbReference type="EMBL" id="FJOG01000065">
    <property type="protein sequence ID" value="CZR69107.1"/>
    <property type="molecule type" value="Genomic_DNA"/>
</dbReference>
<evidence type="ECO:0000256" key="1">
    <source>
        <dbReference type="SAM" id="MobiDB-lite"/>
    </source>
</evidence>
<dbReference type="Proteomes" id="UP000184330">
    <property type="component" value="Unassembled WGS sequence"/>
</dbReference>
<reference evidence="3 4" key="1">
    <citation type="submission" date="2016-03" db="EMBL/GenBank/DDBJ databases">
        <authorList>
            <person name="Ploux O."/>
        </authorList>
    </citation>
    <scope>NUCLEOTIDE SEQUENCE [LARGE SCALE GENOMIC DNA]</scope>
    <source>
        <strain evidence="3 4">UAMH 11012</strain>
    </source>
</reference>
<organism evidence="3 4">
    <name type="scientific">Phialocephala subalpina</name>
    <dbReference type="NCBI Taxonomy" id="576137"/>
    <lineage>
        <taxon>Eukaryota</taxon>
        <taxon>Fungi</taxon>
        <taxon>Dikarya</taxon>
        <taxon>Ascomycota</taxon>
        <taxon>Pezizomycotina</taxon>
        <taxon>Leotiomycetes</taxon>
        <taxon>Helotiales</taxon>
        <taxon>Mollisiaceae</taxon>
        <taxon>Phialocephala</taxon>
        <taxon>Phialocephala fortinii species complex</taxon>
    </lineage>
</organism>
<dbReference type="OrthoDB" id="43654at2759"/>
<dbReference type="Gene3D" id="3.40.33.10">
    <property type="entry name" value="CAP"/>
    <property type="match status" value="2"/>
</dbReference>
<evidence type="ECO:0000259" key="2">
    <source>
        <dbReference type="SMART" id="SM00198"/>
    </source>
</evidence>
<feature type="domain" description="SCP" evidence="2">
    <location>
        <begin position="5"/>
        <end position="131"/>
    </location>
</feature>
<dbReference type="SMART" id="SM00198">
    <property type="entry name" value="SCP"/>
    <property type="match status" value="1"/>
</dbReference>
<gene>
    <name evidence="3" type="ORF">PAC_19008</name>
</gene>
<accession>A0A1L7XVR9</accession>
<dbReference type="Pfam" id="PF00188">
    <property type="entry name" value="CAP"/>
    <property type="match status" value="1"/>
</dbReference>
<dbReference type="STRING" id="576137.A0A1L7XVR9"/>
<feature type="region of interest" description="Disordered" evidence="1">
    <location>
        <begin position="1"/>
        <end position="30"/>
    </location>
</feature>
<dbReference type="InterPro" id="IPR035940">
    <property type="entry name" value="CAP_sf"/>
</dbReference>
<proteinExistence type="predicted"/>
<feature type="compositionally biased region" description="Basic and acidic residues" evidence="1">
    <location>
        <begin position="1"/>
        <end position="26"/>
    </location>
</feature>